<feature type="region of interest" description="Disordered" evidence="1">
    <location>
        <begin position="1"/>
        <end position="185"/>
    </location>
</feature>
<gene>
    <name evidence="2" type="ORF">EVA_12535</name>
</gene>
<feature type="compositionally biased region" description="Basic and acidic residues" evidence="1">
    <location>
        <begin position="151"/>
        <end position="163"/>
    </location>
</feature>
<organism evidence="2">
    <name type="scientific">gut metagenome</name>
    <dbReference type="NCBI Taxonomy" id="749906"/>
    <lineage>
        <taxon>unclassified sequences</taxon>
        <taxon>metagenomes</taxon>
        <taxon>organismal metagenomes</taxon>
    </lineage>
</organism>
<dbReference type="AlphaFoldDB" id="J9GC60"/>
<evidence type="ECO:0000313" key="2">
    <source>
        <dbReference type="EMBL" id="EJW99357.1"/>
    </source>
</evidence>
<feature type="compositionally biased region" description="Basic residues" evidence="1">
    <location>
        <begin position="174"/>
        <end position="185"/>
    </location>
</feature>
<feature type="compositionally biased region" description="Basic residues" evidence="1">
    <location>
        <begin position="32"/>
        <end position="46"/>
    </location>
</feature>
<feature type="compositionally biased region" description="Basic residues" evidence="1">
    <location>
        <begin position="122"/>
        <end position="150"/>
    </location>
</feature>
<accession>J9GC60</accession>
<protein>
    <submittedName>
        <fullName evidence="2">Uncharacterized protein</fullName>
    </submittedName>
</protein>
<proteinExistence type="predicted"/>
<feature type="compositionally biased region" description="Basic residues" evidence="1">
    <location>
        <begin position="69"/>
        <end position="78"/>
    </location>
</feature>
<reference evidence="2" key="1">
    <citation type="journal article" date="2012" name="PLoS ONE">
        <title>Gene sets for utilization of primary and secondary nutrition supplies in the distal gut of endangered iberian lynx.</title>
        <authorList>
            <person name="Alcaide M."/>
            <person name="Messina E."/>
            <person name="Richter M."/>
            <person name="Bargiela R."/>
            <person name="Peplies J."/>
            <person name="Huws S.A."/>
            <person name="Newbold C.J."/>
            <person name="Golyshin P.N."/>
            <person name="Simon M.A."/>
            <person name="Lopez G."/>
            <person name="Yakimov M.M."/>
            <person name="Ferrer M."/>
        </authorList>
    </citation>
    <scope>NUCLEOTIDE SEQUENCE</scope>
</reference>
<sequence>MGLNDLRAIRAHTEEAGRRPPHDPRSPLQARPLHRSRRGHHLHPPRSRALPGQGPPGHPGRGPQGRPRREPRHPRLRGAGHPAARGLPHGHDGEPGLRGPGLPRLHAPEGQALRRAQEAPRLHARHRRRLQPRAHRPALRPRRRRLRARHERALRQGRLRGEHPQAPSPVRPGRVVRRERKASDP</sequence>
<evidence type="ECO:0000256" key="1">
    <source>
        <dbReference type="SAM" id="MobiDB-lite"/>
    </source>
</evidence>
<comment type="caution">
    <text evidence="2">The sequence shown here is derived from an EMBL/GenBank/DDBJ whole genome shotgun (WGS) entry which is preliminary data.</text>
</comment>
<name>J9GC60_9ZZZZ</name>
<feature type="compositionally biased region" description="Basic and acidic residues" evidence="1">
    <location>
        <begin position="7"/>
        <end position="25"/>
    </location>
</feature>
<dbReference type="EMBL" id="AMCI01003848">
    <property type="protein sequence ID" value="EJW99357.1"/>
    <property type="molecule type" value="Genomic_DNA"/>
</dbReference>